<evidence type="ECO:0000313" key="2">
    <source>
        <dbReference type="EMBL" id="PED81448.1"/>
    </source>
</evidence>
<sequence length="236" mass="26122">MKKRYLSKVALFALSTSILIPTTGSPVFAETQPTTTSKPTEEVIYDKEYQEKLNNMKPFIEAYDKKGNLIKSYSEEEIEQLQQEILAPDIYKQPETNGEPFTATYDENRNMISSSDTNLLNAHKSALEKVKAAGLTVYNYEPTQFGSSIYIGGGSGKLFSKPQSVVIDAKKKFSSMAVRVIQDGSEVGSIKVGGFLGGINVPISKFTSRGGQYKIQFQNLDPNGYTIFLNGGQVYY</sequence>
<name>A0AA91VAA6_9BACI</name>
<evidence type="ECO:0000313" key="3">
    <source>
        <dbReference type="Proteomes" id="UP000221020"/>
    </source>
</evidence>
<organism evidence="2 3">
    <name type="scientific">Bacillus pseudomycoides</name>
    <dbReference type="NCBI Taxonomy" id="64104"/>
    <lineage>
        <taxon>Bacteria</taxon>
        <taxon>Bacillati</taxon>
        <taxon>Bacillota</taxon>
        <taxon>Bacilli</taxon>
        <taxon>Bacillales</taxon>
        <taxon>Bacillaceae</taxon>
        <taxon>Bacillus</taxon>
        <taxon>Bacillus cereus group</taxon>
    </lineage>
</organism>
<dbReference type="EMBL" id="NVOR01000066">
    <property type="protein sequence ID" value="PED81448.1"/>
    <property type="molecule type" value="Genomic_DNA"/>
</dbReference>
<comment type="caution">
    <text evidence="2">The sequence shown here is derived from an EMBL/GenBank/DDBJ whole genome shotgun (WGS) entry which is preliminary data.</text>
</comment>
<feature type="signal peptide" evidence="1">
    <location>
        <begin position="1"/>
        <end position="29"/>
    </location>
</feature>
<gene>
    <name evidence="2" type="ORF">CON65_17370</name>
</gene>
<accession>A0AA91VAA6</accession>
<dbReference type="AlphaFoldDB" id="A0AA91VAA6"/>
<reference evidence="2 3" key="1">
    <citation type="submission" date="2017-09" db="EMBL/GenBank/DDBJ databases">
        <title>Large-scale bioinformatics analysis of Bacillus genomes uncovers conserved roles of natural products in bacterial physiology.</title>
        <authorList>
            <consortium name="Agbiome Team Llc"/>
            <person name="Bleich R.M."/>
            <person name="Grubbs K.J."/>
            <person name="Santa Maria K.C."/>
            <person name="Allen S.E."/>
            <person name="Farag S."/>
            <person name="Shank E.A."/>
            <person name="Bowers A."/>
        </authorList>
    </citation>
    <scope>NUCLEOTIDE SEQUENCE [LARGE SCALE GENOMIC DNA]</scope>
    <source>
        <strain evidence="2 3">AFS092012</strain>
    </source>
</reference>
<proteinExistence type="predicted"/>
<protein>
    <submittedName>
        <fullName evidence="2">Uncharacterized protein</fullName>
    </submittedName>
</protein>
<feature type="chain" id="PRO_5041742385" evidence="1">
    <location>
        <begin position="30"/>
        <end position="236"/>
    </location>
</feature>
<dbReference type="Proteomes" id="UP000221020">
    <property type="component" value="Unassembled WGS sequence"/>
</dbReference>
<dbReference type="RefSeq" id="WP_097895729.1">
    <property type="nucleotide sequence ID" value="NZ_NVOR01000066.1"/>
</dbReference>
<keyword evidence="1" id="KW-0732">Signal</keyword>
<evidence type="ECO:0000256" key="1">
    <source>
        <dbReference type="SAM" id="SignalP"/>
    </source>
</evidence>